<comment type="subcellular location">
    <subcellularLocation>
        <location evidence="1 8">Membrane</location>
        <topology evidence="1 8">Multi-pass membrane protein</topology>
    </subcellularLocation>
</comment>
<dbReference type="InterPro" id="IPR003689">
    <property type="entry name" value="ZIP"/>
</dbReference>
<keyword evidence="4 8" id="KW-0812">Transmembrane</keyword>
<comment type="similarity">
    <text evidence="2 8">Belongs to the ZIP transporter (TC 2.A.5) family.</text>
</comment>
<evidence type="ECO:0000256" key="8">
    <source>
        <dbReference type="RuleBase" id="RU362088"/>
    </source>
</evidence>
<evidence type="ECO:0000256" key="4">
    <source>
        <dbReference type="ARBA" id="ARBA00022692"/>
    </source>
</evidence>
<evidence type="ECO:0000256" key="7">
    <source>
        <dbReference type="ARBA" id="ARBA00023136"/>
    </source>
</evidence>
<keyword evidence="11" id="KW-1185">Reference proteome</keyword>
<protein>
    <recommendedName>
        <fullName evidence="12">Zinc-regulated transporter 2</fullName>
    </recommendedName>
</protein>
<feature type="transmembrane region" description="Helical" evidence="8">
    <location>
        <begin position="115"/>
        <end position="137"/>
    </location>
</feature>
<dbReference type="Pfam" id="PF02535">
    <property type="entry name" value="Zip"/>
    <property type="match status" value="1"/>
</dbReference>
<dbReference type="InterPro" id="IPR004698">
    <property type="entry name" value="Zn/Fe_permease_fun/pln"/>
</dbReference>
<keyword evidence="6 8" id="KW-0406">Ion transport</keyword>
<dbReference type="PANTHER" id="PTHR11040:SF69">
    <property type="entry name" value="ZINC-REGULATED TRANSPORTER 2"/>
    <property type="match status" value="1"/>
</dbReference>
<keyword evidence="3 8" id="KW-0813">Transport</keyword>
<feature type="region of interest" description="Disordered" evidence="9">
    <location>
        <begin position="144"/>
        <end position="181"/>
    </location>
</feature>
<feature type="transmembrane region" description="Helical" evidence="8">
    <location>
        <begin position="212"/>
        <end position="235"/>
    </location>
</feature>
<feature type="transmembrane region" description="Helical" evidence="8">
    <location>
        <begin position="277"/>
        <end position="295"/>
    </location>
</feature>
<feature type="transmembrane region" description="Helical" evidence="8">
    <location>
        <begin position="241"/>
        <end position="265"/>
    </location>
</feature>
<name>A0A0F7ZJW7_9HYPO</name>
<feature type="transmembrane region" description="Helical" evidence="8">
    <location>
        <begin position="342"/>
        <end position="365"/>
    </location>
</feature>
<evidence type="ECO:0000256" key="3">
    <source>
        <dbReference type="ARBA" id="ARBA00022448"/>
    </source>
</evidence>
<evidence type="ECO:0000256" key="9">
    <source>
        <dbReference type="SAM" id="MobiDB-lite"/>
    </source>
</evidence>
<dbReference type="EMBL" id="KQ030523">
    <property type="protein sequence ID" value="KJZ74746.1"/>
    <property type="molecule type" value="Genomic_DNA"/>
</dbReference>
<evidence type="ECO:0000256" key="1">
    <source>
        <dbReference type="ARBA" id="ARBA00004141"/>
    </source>
</evidence>
<dbReference type="GO" id="GO:0000007">
    <property type="term" value="F:low-affinity zinc ion transmembrane transporter activity"/>
    <property type="evidence" value="ECO:0007669"/>
    <property type="project" value="EnsemblFungi"/>
</dbReference>
<dbReference type="GO" id="GO:0071578">
    <property type="term" value="P:zinc ion import across plasma membrane"/>
    <property type="evidence" value="ECO:0007669"/>
    <property type="project" value="EnsemblFungi"/>
</dbReference>
<evidence type="ECO:0008006" key="12">
    <source>
        <dbReference type="Google" id="ProtNLM"/>
    </source>
</evidence>
<feature type="transmembrane region" description="Helical" evidence="8">
    <location>
        <begin position="41"/>
        <end position="62"/>
    </location>
</feature>
<feature type="compositionally biased region" description="Basic and acidic residues" evidence="9">
    <location>
        <begin position="144"/>
        <end position="166"/>
    </location>
</feature>
<dbReference type="GO" id="GO:0005886">
    <property type="term" value="C:plasma membrane"/>
    <property type="evidence" value="ECO:0007669"/>
    <property type="project" value="EnsemblFungi"/>
</dbReference>
<reference evidence="10 11" key="1">
    <citation type="journal article" date="2014" name="Genome Biol. Evol.">
        <title>Comparative genomics and transcriptomics analyses reveal divergent lifestyle features of nematode endoparasitic fungus Hirsutella minnesotensis.</title>
        <authorList>
            <person name="Lai Y."/>
            <person name="Liu K."/>
            <person name="Zhang X."/>
            <person name="Zhang X."/>
            <person name="Li K."/>
            <person name="Wang N."/>
            <person name="Shu C."/>
            <person name="Wu Y."/>
            <person name="Wang C."/>
            <person name="Bushley K.E."/>
            <person name="Xiang M."/>
            <person name="Liu X."/>
        </authorList>
    </citation>
    <scope>NUCLEOTIDE SEQUENCE [LARGE SCALE GENOMIC DNA]</scope>
    <source>
        <strain evidence="10 11">3608</strain>
    </source>
</reference>
<dbReference type="OrthoDB" id="448280at2759"/>
<dbReference type="Proteomes" id="UP000054481">
    <property type="component" value="Unassembled WGS sequence"/>
</dbReference>
<dbReference type="NCBIfam" id="TIGR00820">
    <property type="entry name" value="zip"/>
    <property type="match status" value="1"/>
</dbReference>
<feature type="transmembrane region" description="Helical" evidence="8">
    <location>
        <begin position="74"/>
        <end position="95"/>
    </location>
</feature>
<evidence type="ECO:0000313" key="10">
    <source>
        <dbReference type="EMBL" id="KJZ74746.1"/>
    </source>
</evidence>
<feature type="transmembrane region" description="Helical" evidence="8">
    <location>
        <begin position="307"/>
        <end position="330"/>
    </location>
</feature>
<proteinExistence type="inferred from homology"/>
<sequence>MSHHTARVIFPRDAHDPPLTMEQIAECHDQALELGNQGLRIASIFIILVAALLGAVMPIVLARQTKLPVPKMTFFVCKFVGTGVIIATAWMHLLAPAVEQLGDRCVKYQWPSMDGYPWALCIPLMTIMVMFFIELIASNLSGDDGGHDHGSDSERELRGNLSEKRSRSPMSPRTDDGESGITLHSTRRLSDQGQDPEPAGGNGSGGALAGQLTAIFILEFGVVFHSIFIGLTLGTTGTDELVVLLIVLVFHQMLEGLGLGSRLAVAPWSKGGRWIPYVLALAFALSTPVGIAAGIGAKPSDAPTQKLVNGIFDSISAGILLYTGLVELLAHEFMFNPQMRRASLRVQLLAFACVAFGVAVMALLAKWA</sequence>
<keyword evidence="7 8" id="KW-0472">Membrane</keyword>
<dbReference type="PANTHER" id="PTHR11040">
    <property type="entry name" value="ZINC/IRON TRANSPORTER"/>
    <property type="match status" value="1"/>
</dbReference>
<evidence type="ECO:0000256" key="2">
    <source>
        <dbReference type="ARBA" id="ARBA00006939"/>
    </source>
</evidence>
<gene>
    <name evidence="10" type="ORF">HIM_05863</name>
</gene>
<keyword evidence="5 8" id="KW-1133">Transmembrane helix</keyword>
<evidence type="ECO:0000256" key="5">
    <source>
        <dbReference type="ARBA" id="ARBA00022989"/>
    </source>
</evidence>
<evidence type="ECO:0000256" key="6">
    <source>
        <dbReference type="ARBA" id="ARBA00023065"/>
    </source>
</evidence>
<evidence type="ECO:0000313" key="11">
    <source>
        <dbReference type="Proteomes" id="UP000054481"/>
    </source>
</evidence>
<dbReference type="AlphaFoldDB" id="A0A0F7ZJW7"/>
<accession>A0A0F7ZJW7</accession>
<organism evidence="10 11">
    <name type="scientific">Hirsutella minnesotensis 3608</name>
    <dbReference type="NCBI Taxonomy" id="1043627"/>
    <lineage>
        <taxon>Eukaryota</taxon>
        <taxon>Fungi</taxon>
        <taxon>Dikarya</taxon>
        <taxon>Ascomycota</taxon>
        <taxon>Pezizomycotina</taxon>
        <taxon>Sordariomycetes</taxon>
        <taxon>Hypocreomycetidae</taxon>
        <taxon>Hypocreales</taxon>
        <taxon>Ophiocordycipitaceae</taxon>
        <taxon>Hirsutella</taxon>
    </lineage>
</organism>